<dbReference type="InterPro" id="IPR010982">
    <property type="entry name" value="Lambda_DNA-bd_dom_sf"/>
</dbReference>
<keyword evidence="2" id="KW-1185">Reference proteome</keyword>
<dbReference type="GO" id="GO:0003677">
    <property type="term" value="F:DNA binding"/>
    <property type="evidence" value="ECO:0007669"/>
    <property type="project" value="InterPro"/>
</dbReference>
<protein>
    <submittedName>
        <fullName evidence="1">Addiction module antidote protein</fullName>
    </submittedName>
</protein>
<dbReference type="Pfam" id="PF21716">
    <property type="entry name" value="dnstrm_HI1420"/>
    <property type="match status" value="1"/>
</dbReference>
<sequence length="99" mass="10742">MTVTQFSKFDVSDYLDSDEAMLEYLAVAMEDENPDVFIAALGAVARARGMSHVADAAGLGRESLYKALKPGSKLRYETVQKVLHSLGFRLAVEKSSNAA</sequence>
<reference evidence="1 2" key="1">
    <citation type="submission" date="2016-01" db="EMBL/GenBank/DDBJ databases">
        <authorList>
            <person name="Regsiter A."/>
            <person name="william w."/>
        </authorList>
    </citation>
    <scope>NUCLEOTIDE SEQUENCE [LARGE SCALE GENOMIC DNA]</scope>
    <source>
        <strain evidence="1 2">CFBP 5494</strain>
    </source>
</reference>
<proteinExistence type="predicted"/>
<dbReference type="SUPFAM" id="SSF47413">
    <property type="entry name" value="lambda repressor-like DNA-binding domains"/>
    <property type="match status" value="1"/>
</dbReference>
<dbReference type="AlphaFoldDB" id="A0A9W5F117"/>
<comment type="caution">
    <text evidence="1">The sequence shown here is derived from an EMBL/GenBank/DDBJ whole genome shotgun (WGS) entry which is preliminary data.</text>
</comment>
<name>A0A9W5F117_9HYPH</name>
<dbReference type="RefSeq" id="WP_072494131.1">
    <property type="nucleotide sequence ID" value="NZ_LT009718.1"/>
</dbReference>
<dbReference type="PANTHER" id="PTHR40275:SF1">
    <property type="entry name" value="SSL7038 PROTEIN"/>
    <property type="match status" value="1"/>
</dbReference>
<dbReference type="EMBL" id="FBVY01000018">
    <property type="protein sequence ID" value="CUW93782.1"/>
    <property type="molecule type" value="Genomic_DNA"/>
</dbReference>
<dbReference type="InterPro" id="IPR014057">
    <property type="entry name" value="HI1420"/>
</dbReference>
<evidence type="ECO:0000313" key="1">
    <source>
        <dbReference type="EMBL" id="CUW93782.1"/>
    </source>
</evidence>
<dbReference type="GeneID" id="61454131"/>
<dbReference type="Proteomes" id="UP000191933">
    <property type="component" value="Unassembled WGS sequence"/>
</dbReference>
<dbReference type="PANTHER" id="PTHR40275">
    <property type="entry name" value="SSL7038 PROTEIN"/>
    <property type="match status" value="1"/>
</dbReference>
<organism evidence="1 2">
    <name type="scientific">Agrobacterium genomosp. 2 str. CFBP 5494</name>
    <dbReference type="NCBI Taxonomy" id="1183436"/>
    <lineage>
        <taxon>Bacteria</taxon>
        <taxon>Pseudomonadati</taxon>
        <taxon>Pseudomonadota</taxon>
        <taxon>Alphaproteobacteria</taxon>
        <taxon>Hyphomicrobiales</taxon>
        <taxon>Rhizobiaceae</taxon>
        <taxon>Rhizobium/Agrobacterium group</taxon>
        <taxon>Agrobacterium</taxon>
        <taxon>Agrobacterium tumefaciens complex</taxon>
    </lineage>
</organism>
<accession>A0A9W5F117</accession>
<evidence type="ECO:0000313" key="2">
    <source>
        <dbReference type="Proteomes" id="UP000191933"/>
    </source>
</evidence>
<dbReference type="NCBIfam" id="TIGR02684">
    <property type="entry name" value="dnstrm_HI1420"/>
    <property type="match status" value="1"/>
</dbReference>
<gene>
    <name evidence="1" type="ORF">AGR2A_Cc70115</name>
</gene>